<dbReference type="PANTHER" id="PTHR30121:SF6">
    <property type="entry name" value="SLR6007 PROTEIN"/>
    <property type="match status" value="1"/>
</dbReference>
<dbReference type="RefSeq" id="WP_009336130.1">
    <property type="nucleotide sequence ID" value="NZ_CP015507.1"/>
</dbReference>
<gene>
    <name evidence="3" type="ORF">A361_28410</name>
</gene>
<accession>A0A160MIS3</accession>
<dbReference type="PANTHER" id="PTHR30121">
    <property type="entry name" value="UNCHARACTERIZED PROTEIN YJGR-RELATED"/>
    <property type="match status" value="1"/>
</dbReference>
<dbReference type="InterPro" id="IPR051162">
    <property type="entry name" value="T4SS_component"/>
</dbReference>
<dbReference type="Pfam" id="PF01935">
    <property type="entry name" value="DUF87"/>
    <property type="match status" value="1"/>
</dbReference>
<proteinExistence type="predicted"/>
<dbReference type="EMBL" id="CP015507">
    <property type="protein sequence ID" value="AND43093.1"/>
    <property type="molecule type" value="Genomic_DNA"/>
</dbReference>
<protein>
    <recommendedName>
        <fullName evidence="2">Helicase HerA central domain-containing protein</fullName>
    </recommendedName>
</protein>
<feature type="region of interest" description="Disordered" evidence="1">
    <location>
        <begin position="1"/>
        <end position="40"/>
    </location>
</feature>
<feature type="domain" description="Helicase HerA central" evidence="2">
    <location>
        <begin position="287"/>
        <end position="497"/>
    </location>
</feature>
<geneLocation type="plasmid" evidence="4">
    <name>pbo1</name>
</geneLocation>
<evidence type="ECO:0000313" key="4">
    <source>
        <dbReference type="Proteomes" id="UP000077856"/>
    </source>
</evidence>
<organism evidence="3 4">
    <name type="scientific">Cytobacillus oceanisediminis 2691</name>
    <dbReference type="NCBI Taxonomy" id="1196031"/>
    <lineage>
        <taxon>Bacteria</taxon>
        <taxon>Bacillati</taxon>
        <taxon>Bacillota</taxon>
        <taxon>Bacilli</taxon>
        <taxon>Bacillales</taxon>
        <taxon>Bacillaceae</taxon>
        <taxon>Cytobacillus</taxon>
    </lineage>
</organism>
<evidence type="ECO:0000256" key="1">
    <source>
        <dbReference type="SAM" id="MobiDB-lite"/>
    </source>
</evidence>
<feature type="compositionally biased region" description="Basic and acidic residues" evidence="1">
    <location>
        <begin position="1"/>
        <end position="23"/>
    </location>
</feature>
<dbReference type="eggNOG" id="COG3451">
    <property type="taxonomic scope" value="Bacteria"/>
</dbReference>
<dbReference type="SUPFAM" id="SSF52540">
    <property type="entry name" value="P-loop containing nucleoside triphosphate hydrolases"/>
    <property type="match status" value="1"/>
</dbReference>
<dbReference type="Gene3D" id="3.40.50.300">
    <property type="entry name" value="P-loop containing nucleotide triphosphate hydrolases"/>
    <property type="match status" value="1"/>
</dbReference>
<name>A0A160MIS3_9BACI</name>
<evidence type="ECO:0000313" key="3">
    <source>
        <dbReference type="EMBL" id="AND43093.1"/>
    </source>
</evidence>
<dbReference type="Proteomes" id="UP000077856">
    <property type="component" value="Plasmid pBO1"/>
</dbReference>
<dbReference type="Gene3D" id="1.10.8.730">
    <property type="match status" value="1"/>
</dbReference>
<dbReference type="InterPro" id="IPR027417">
    <property type="entry name" value="P-loop_NTPase"/>
</dbReference>
<dbReference type="InterPro" id="IPR002789">
    <property type="entry name" value="HerA_central"/>
</dbReference>
<dbReference type="KEGG" id="bon:A361_28410"/>
<keyword evidence="3" id="KW-0614">Plasmid</keyword>
<sequence length="701" mass="80819">MNLTKKNSEKKIEQKKAKQVKESKVKKKKQSGKDEAISDHQMVTKPTMWDIISPEGLKINSEDFGIIKQSLGTKTYFRPIYIPRDGYPRKMQTNWLYNLSSSGEVDVLIDVHKVGKSDAIRTLQRQITMLQSNLTFQTKRGNIDQINDLESKIRDTDLLMSEIQFSENDMYNVSSLGVLYGQSEKELNRYSEAIEDEMSSQFFSLVSTWGRVKKGFKSVIPFGKNEIPDSFRNIDRRALSTFAPFISGSGKYMGGIPLGINKITGQLEFINSFGNEEYRPQNYNMFVVGISGSGKSVTLKLLIARELTGANIYSRLIDPEGEFVRITRRLGGINLNISEEEDICINPLAINFTDVPMDEQDEELDLLEDTDEREVIEKEGKKFIRFVPLREKMNDILDFFDIICRGKNSEDRGLDVFERNYLEEAVQYIFNEKLKLTSHPDSLFSNEVVQVDNQLIQSKVRKPEPTISDVFEYLKDHYEEEPKALRLIAAIRPFLRDGSKPIFDGQTYLGKGVTQSLQDARLVNFNISQMEEGFLRPIAYHVILNYLWEHFVKNLDNATKKKFVYADEAWTLIDSEQTVSFLEKMARRARKRNTGLRLASQDFVRFVTNNKARGILQNTHAYLFLQQNKIDLKVIKENFDLSAGEINILFGNPDKGEGILRMGKSSVWLQTNPSEEELFFIESNQAVYEEQMKRKQLMEQR</sequence>
<reference evidence="3 4" key="1">
    <citation type="submission" date="2016-04" db="EMBL/GenBank/DDBJ databases">
        <title>Complete genome sequence of Bacillus oceanisediminis strain 2691.</title>
        <authorList>
            <person name="Jeong H."/>
            <person name="Kim H.J."/>
            <person name="Lee D.-W."/>
        </authorList>
    </citation>
    <scope>NUCLEOTIDE SEQUENCE [LARGE SCALE GENOMIC DNA]</scope>
    <source>
        <strain evidence="3 4">2691</strain>
        <plasmid evidence="4">pbo1</plasmid>
    </source>
</reference>
<evidence type="ECO:0000259" key="2">
    <source>
        <dbReference type="Pfam" id="PF01935"/>
    </source>
</evidence>
<dbReference type="AlphaFoldDB" id="A0A160MIS3"/>